<accession>A0A0B1TK39</accession>
<sequence>MATCAVEDSYQDFSRLVNKGPHSGPRKPLHRYSPKQSKCNDVVYKTIYDPYGTVSKKQHKRIISVASSDLHFNVPYSLNKQRRWETVNPKSLLLSSCYNAQDVLVVNGVGIPPAYDSADSCRVQSVHLLEDDSVATVSTSGKPKSTKRCAEEDQLAFIRQYYNSSSVSTNKLANMEQLESKSKLCYSCSSSQETDLFPSDDGFICKNCAASTVLHQLRLKQFPLRLPVKTSASNCPLDFLYAILPVPVMSTLIQMSFSHFYPLHNPRAIFAKCPQCKTSLVVDSPNDYNICSCSECYIHFCHRCSSEPHWPMNCKEFEQWSQKWEEQYQIERLCLDKDENVLRISCVCGTTFLVAESSAHGTYCPNKSCGHRYDKAGLMRSKRDLWFWYTARDRQKRIEGRDGEMGKDGIPIVAECISQKRMIRKEFASVSAEARNMRYDRSKRRKFKEAVMEIASSREEQVALLDIRVTALLLVEHCTAWLYLHRSSSSTRDLRSLPLKLLEHVKNVESKIGAERWVPIFKSRDF</sequence>
<gene>
    <name evidence="1" type="ORF">OESDEN_02089</name>
</gene>
<dbReference type="SUPFAM" id="SSF57850">
    <property type="entry name" value="RING/U-box"/>
    <property type="match status" value="1"/>
</dbReference>
<dbReference type="EMBL" id="KN549378">
    <property type="protein sequence ID" value="KHJ97933.1"/>
    <property type="molecule type" value="Genomic_DNA"/>
</dbReference>
<dbReference type="AlphaFoldDB" id="A0A0B1TK39"/>
<dbReference type="Proteomes" id="UP000053660">
    <property type="component" value="Unassembled WGS sequence"/>
</dbReference>
<reference evidence="1 2" key="1">
    <citation type="submission" date="2014-03" db="EMBL/GenBank/DDBJ databases">
        <title>Draft genome of the hookworm Oesophagostomum dentatum.</title>
        <authorList>
            <person name="Mitreva M."/>
        </authorList>
    </citation>
    <scope>NUCLEOTIDE SEQUENCE [LARGE SCALE GENOMIC DNA]</scope>
    <source>
        <strain evidence="1 2">OD-Hann</strain>
    </source>
</reference>
<protein>
    <recommendedName>
        <fullName evidence="3">IBR domain protein</fullName>
    </recommendedName>
</protein>
<keyword evidence="2" id="KW-1185">Reference proteome</keyword>
<proteinExistence type="predicted"/>
<dbReference type="PANTHER" id="PTHR31063">
    <property type="entry name" value="PROTEIN CBG08668"/>
    <property type="match status" value="1"/>
</dbReference>
<dbReference type="PANTHER" id="PTHR31063:SF4">
    <property type="entry name" value="IBR DOMAIN-CONTAINING PROTEIN"/>
    <property type="match status" value="1"/>
</dbReference>
<evidence type="ECO:0008006" key="3">
    <source>
        <dbReference type="Google" id="ProtNLM"/>
    </source>
</evidence>
<dbReference type="CDD" id="cd20335">
    <property type="entry name" value="BRcat_RBR"/>
    <property type="match status" value="1"/>
</dbReference>
<evidence type="ECO:0000313" key="2">
    <source>
        <dbReference type="Proteomes" id="UP000053660"/>
    </source>
</evidence>
<organism evidence="1 2">
    <name type="scientific">Oesophagostomum dentatum</name>
    <name type="common">Nodular worm</name>
    <dbReference type="NCBI Taxonomy" id="61180"/>
    <lineage>
        <taxon>Eukaryota</taxon>
        <taxon>Metazoa</taxon>
        <taxon>Ecdysozoa</taxon>
        <taxon>Nematoda</taxon>
        <taxon>Chromadorea</taxon>
        <taxon>Rhabditida</taxon>
        <taxon>Rhabditina</taxon>
        <taxon>Rhabditomorpha</taxon>
        <taxon>Strongyloidea</taxon>
        <taxon>Strongylidae</taxon>
        <taxon>Oesophagostomum</taxon>
    </lineage>
</organism>
<name>A0A0B1TK39_OESDE</name>
<dbReference type="OrthoDB" id="5787359at2759"/>
<evidence type="ECO:0000313" key="1">
    <source>
        <dbReference type="EMBL" id="KHJ97933.1"/>
    </source>
</evidence>